<dbReference type="SUPFAM" id="SSF54534">
    <property type="entry name" value="FKBP-like"/>
    <property type="match status" value="1"/>
</dbReference>
<dbReference type="Gene3D" id="3.10.50.40">
    <property type="match status" value="1"/>
</dbReference>
<dbReference type="PANTHER" id="PTHR47245">
    <property type="entry name" value="PEPTIDYLPROLYL ISOMERASE"/>
    <property type="match status" value="1"/>
</dbReference>
<dbReference type="RefSeq" id="WP_108107089.1">
    <property type="nucleotide sequence ID" value="NZ_QASN01000017.1"/>
</dbReference>
<evidence type="ECO:0000313" key="7">
    <source>
        <dbReference type="EMBL" id="PTU74391.1"/>
    </source>
</evidence>
<comment type="similarity">
    <text evidence="2">Belongs to the PpiC/parvulin rotamase family.</text>
</comment>
<dbReference type="GO" id="GO:0003755">
    <property type="term" value="F:peptidyl-prolyl cis-trans isomerase activity"/>
    <property type="evidence" value="ECO:0007669"/>
    <property type="project" value="UniProtKB-KW"/>
</dbReference>
<sequence>MACGCGGSNGGHGGCGGGEPAAASLAQDDVAVVAAALAEEVRSEPLLIASSEQEWPRVRVNGVEIPAEEIGQELQYHPAESREQAVFLAARALVIRELLRQRVAELRLPLQVQPGESEEEASIRVLIEHEVDMPEADEEACQRFYQQNRARFVSAPLVAARHILLECAPDDLDARHSQRELAEQLLAQLGSEPSRFAELAAQHSACPSKTQGGALGQISKGQTVPEFERQLLRLPEGLAEKPLESRYGYHLVWIDQHIDGRELPFEFVRDDIRGMLQQGVWQKGVAQYLQTLIGAGVIEGIHLQGADSPLLQ</sequence>
<dbReference type="InterPro" id="IPR050245">
    <property type="entry name" value="PrsA_foldase"/>
</dbReference>
<keyword evidence="5 7" id="KW-0413">Isomerase</keyword>
<dbReference type="AlphaFoldDB" id="A0A2T5P9L8"/>
<organism evidence="7 8">
    <name type="scientific">Pseudomonas mangrovi</name>
    <dbReference type="NCBI Taxonomy" id="2161748"/>
    <lineage>
        <taxon>Bacteria</taxon>
        <taxon>Pseudomonadati</taxon>
        <taxon>Pseudomonadota</taxon>
        <taxon>Gammaproteobacteria</taxon>
        <taxon>Pseudomonadales</taxon>
        <taxon>Pseudomonadaceae</taxon>
        <taxon>Pseudomonas</taxon>
    </lineage>
</organism>
<dbReference type="PANTHER" id="PTHR47245:SF2">
    <property type="entry name" value="PEPTIDYL-PROLYL CIS-TRANS ISOMERASE HP_0175-RELATED"/>
    <property type="match status" value="1"/>
</dbReference>
<evidence type="ECO:0000256" key="2">
    <source>
        <dbReference type="ARBA" id="ARBA00007656"/>
    </source>
</evidence>
<reference evidence="7 8" key="1">
    <citation type="submission" date="2018-04" db="EMBL/GenBank/DDBJ databases">
        <title>Pseudomonas sp. nov., isolated from mangrove soil.</title>
        <authorList>
            <person name="Chen C."/>
        </authorList>
    </citation>
    <scope>NUCLEOTIDE SEQUENCE [LARGE SCALE GENOMIC DNA]</scope>
    <source>
        <strain evidence="7 8">TC-11</strain>
    </source>
</reference>
<dbReference type="EMBL" id="QASN01000017">
    <property type="protein sequence ID" value="PTU74391.1"/>
    <property type="molecule type" value="Genomic_DNA"/>
</dbReference>
<feature type="domain" description="PpiC" evidence="6">
    <location>
        <begin position="155"/>
        <end position="256"/>
    </location>
</feature>
<dbReference type="InterPro" id="IPR000297">
    <property type="entry name" value="PPIase_PpiC"/>
</dbReference>
<dbReference type="InterPro" id="IPR046357">
    <property type="entry name" value="PPIase_dom_sf"/>
</dbReference>
<protein>
    <recommendedName>
        <fullName evidence="3">peptidylprolyl isomerase</fullName>
        <ecNumber evidence="3">5.2.1.8</ecNumber>
    </recommendedName>
</protein>
<proteinExistence type="inferred from homology"/>
<evidence type="ECO:0000259" key="6">
    <source>
        <dbReference type="PROSITE" id="PS50198"/>
    </source>
</evidence>
<evidence type="ECO:0000256" key="3">
    <source>
        <dbReference type="ARBA" id="ARBA00013194"/>
    </source>
</evidence>
<accession>A0A2T5P9L8</accession>
<gene>
    <name evidence="7" type="ORF">DBO85_09865</name>
</gene>
<evidence type="ECO:0000256" key="5">
    <source>
        <dbReference type="PROSITE-ProRule" id="PRU00278"/>
    </source>
</evidence>
<dbReference type="PROSITE" id="PS50198">
    <property type="entry name" value="PPIC_PPIASE_2"/>
    <property type="match status" value="1"/>
</dbReference>
<keyword evidence="4 5" id="KW-0697">Rotamase</keyword>
<dbReference type="OrthoDB" id="9769613at2"/>
<name>A0A2T5P9L8_9PSED</name>
<comment type="caution">
    <text evidence="7">The sequence shown here is derived from an EMBL/GenBank/DDBJ whole genome shotgun (WGS) entry which is preliminary data.</text>
</comment>
<dbReference type="PROSITE" id="PS01096">
    <property type="entry name" value="PPIC_PPIASE_1"/>
    <property type="match status" value="1"/>
</dbReference>
<comment type="catalytic activity">
    <reaction evidence="1">
        <text>[protein]-peptidylproline (omega=180) = [protein]-peptidylproline (omega=0)</text>
        <dbReference type="Rhea" id="RHEA:16237"/>
        <dbReference type="Rhea" id="RHEA-COMP:10747"/>
        <dbReference type="Rhea" id="RHEA-COMP:10748"/>
        <dbReference type="ChEBI" id="CHEBI:83833"/>
        <dbReference type="ChEBI" id="CHEBI:83834"/>
        <dbReference type="EC" id="5.2.1.8"/>
    </reaction>
</comment>
<evidence type="ECO:0000256" key="4">
    <source>
        <dbReference type="ARBA" id="ARBA00023110"/>
    </source>
</evidence>
<evidence type="ECO:0000313" key="8">
    <source>
        <dbReference type="Proteomes" id="UP000244064"/>
    </source>
</evidence>
<keyword evidence="8" id="KW-1185">Reference proteome</keyword>
<dbReference type="InterPro" id="IPR023058">
    <property type="entry name" value="PPIase_PpiC_CS"/>
</dbReference>
<dbReference type="Pfam" id="PF00639">
    <property type="entry name" value="Rotamase"/>
    <property type="match status" value="1"/>
</dbReference>
<dbReference type="EC" id="5.2.1.8" evidence="3"/>
<dbReference type="Proteomes" id="UP000244064">
    <property type="component" value="Unassembled WGS sequence"/>
</dbReference>
<evidence type="ECO:0000256" key="1">
    <source>
        <dbReference type="ARBA" id="ARBA00000971"/>
    </source>
</evidence>